<reference evidence="1" key="1">
    <citation type="submission" date="2021-06" db="EMBL/GenBank/DDBJ databases">
        <authorList>
            <person name="Hodson N. C."/>
            <person name="Mongue J. A."/>
            <person name="Jaron S. K."/>
        </authorList>
    </citation>
    <scope>NUCLEOTIDE SEQUENCE</scope>
</reference>
<name>A0A8J2JLF4_9HEXA</name>
<gene>
    <name evidence="1" type="ORF">AFUS01_LOCUS11016</name>
</gene>
<dbReference type="Proteomes" id="UP000708208">
    <property type="component" value="Unassembled WGS sequence"/>
</dbReference>
<organism evidence="1 2">
    <name type="scientific">Allacma fusca</name>
    <dbReference type="NCBI Taxonomy" id="39272"/>
    <lineage>
        <taxon>Eukaryota</taxon>
        <taxon>Metazoa</taxon>
        <taxon>Ecdysozoa</taxon>
        <taxon>Arthropoda</taxon>
        <taxon>Hexapoda</taxon>
        <taxon>Collembola</taxon>
        <taxon>Symphypleona</taxon>
        <taxon>Sminthuridae</taxon>
        <taxon>Allacma</taxon>
    </lineage>
</organism>
<evidence type="ECO:0000313" key="1">
    <source>
        <dbReference type="EMBL" id="CAG7721828.1"/>
    </source>
</evidence>
<comment type="caution">
    <text evidence="1">The sequence shown here is derived from an EMBL/GenBank/DDBJ whole genome shotgun (WGS) entry which is preliminary data.</text>
</comment>
<keyword evidence="2" id="KW-1185">Reference proteome</keyword>
<dbReference type="AlphaFoldDB" id="A0A8J2JLF4"/>
<accession>A0A8J2JLF4</accession>
<proteinExistence type="predicted"/>
<evidence type="ECO:0000313" key="2">
    <source>
        <dbReference type="Proteomes" id="UP000708208"/>
    </source>
</evidence>
<dbReference type="EMBL" id="CAJVCH010083245">
    <property type="protein sequence ID" value="CAG7721828.1"/>
    <property type="molecule type" value="Genomic_DNA"/>
</dbReference>
<protein>
    <submittedName>
        <fullName evidence="1">Uncharacterized protein</fullName>
    </submittedName>
</protein>
<feature type="non-terminal residue" evidence="1">
    <location>
        <position position="1"/>
    </location>
</feature>
<sequence length="26" mass="2954">STDNELKVLGIGIEYNGHHTQQQMIK</sequence>